<keyword evidence="7 14" id="KW-0808">Transferase</keyword>
<evidence type="ECO:0000256" key="7">
    <source>
        <dbReference type="ARBA" id="ARBA00022679"/>
    </source>
</evidence>
<dbReference type="InterPro" id="IPR005850">
    <property type="entry name" value="GalP_Utransf_C"/>
</dbReference>
<organism evidence="18 19">
    <name type="scientific">Microbacterium foliorum</name>
    <dbReference type="NCBI Taxonomy" id="104336"/>
    <lineage>
        <taxon>Bacteria</taxon>
        <taxon>Bacillati</taxon>
        <taxon>Actinomycetota</taxon>
        <taxon>Actinomycetes</taxon>
        <taxon>Micrococcales</taxon>
        <taxon>Microbacteriaceae</taxon>
        <taxon>Microbacterium</taxon>
    </lineage>
</organism>
<dbReference type="InterPro" id="IPR036265">
    <property type="entry name" value="HIT-like_sf"/>
</dbReference>
<dbReference type="EMBL" id="JYIU01000037">
    <property type="protein sequence ID" value="KJL23075.1"/>
    <property type="molecule type" value="Genomic_DNA"/>
</dbReference>
<feature type="domain" description="Galactose-1-phosphate uridyl transferase C-terminal" evidence="17">
    <location>
        <begin position="291"/>
        <end position="431"/>
    </location>
</feature>
<dbReference type="GO" id="GO:0008108">
    <property type="term" value="F:UDP-glucose:hexose-1-phosphate uridylyltransferase activity"/>
    <property type="evidence" value="ECO:0007669"/>
    <property type="project" value="UniProtKB-UniRule"/>
</dbReference>
<feature type="compositionally biased region" description="Basic residues" evidence="15">
    <location>
        <begin position="14"/>
        <end position="26"/>
    </location>
</feature>
<dbReference type="GO" id="GO:0008270">
    <property type="term" value="F:zinc ion binding"/>
    <property type="evidence" value="ECO:0007669"/>
    <property type="project" value="InterPro"/>
</dbReference>
<evidence type="ECO:0000256" key="15">
    <source>
        <dbReference type="SAM" id="MobiDB-lite"/>
    </source>
</evidence>
<evidence type="ECO:0000256" key="8">
    <source>
        <dbReference type="ARBA" id="ARBA00022695"/>
    </source>
</evidence>
<reference evidence="18 19" key="1">
    <citation type="submission" date="2015-02" db="EMBL/GenBank/DDBJ databases">
        <title>Draft genome sequences of ten Microbacterium spp. with emphasis on heavy metal contaminated environments.</title>
        <authorList>
            <person name="Corretto E."/>
        </authorList>
    </citation>
    <scope>NUCLEOTIDE SEQUENCE [LARGE SCALE GENOMIC DNA]</scope>
    <source>
        <strain evidence="18 19">DSM 12966</strain>
    </source>
</reference>
<evidence type="ECO:0000259" key="16">
    <source>
        <dbReference type="Pfam" id="PF01087"/>
    </source>
</evidence>
<dbReference type="AlphaFoldDB" id="A0A0F0KSG8"/>
<feature type="compositionally biased region" description="Low complexity" evidence="15">
    <location>
        <begin position="451"/>
        <end position="472"/>
    </location>
</feature>
<evidence type="ECO:0000256" key="14">
    <source>
        <dbReference type="RuleBase" id="RU000506"/>
    </source>
</evidence>
<comment type="catalytic activity">
    <reaction evidence="1 14">
        <text>alpha-D-galactose 1-phosphate + UDP-alpha-D-glucose = alpha-D-glucose 1-phosphate + UDP-alpha-D-galactose</text>
        <dbReference type="Rhea" id="RHEA:13989"/>
        <dbReference type="ChEBI" id="CHEBI:58336"/>
        <dbReference type="ChEBI" id="CHEBI:58601"/>
        <dbReference type="ChEBI" id="CHEBI:58885"/>
        <dbReference type="ChEBI" id="CHEBI:66914"/>
        <dbReference type="EC" id="2.7.7.12"/>
    </reaction>
</comment>
<comment type="pathway">
    <text evidence="3 14">Carbohydrate metabolism; galactose metabolism.</text>
</comment>
<dbReference type="Pfam" id="PF02744">
    <property type="entry name" value="GalP_UDP_tr_C"/>
    <property type="match status" value="1"/>
</dbReference>
<sequence>MQGGDVAGHPARAAGRRPSHSPPRRVHNSAVLTLPRPCAYHVYVNTHELPELRTETLSAGITKRATTLADGRELIYFDDPDTTLGAERAVDSRTLDPRGATATMRLDVLTGDWITVAANRQNRVMMPSADADPLAPQSATNPSEVPSMYDVAVFENRSPAFGPALAEAVGSAPEASNAPRGLDDLAALGLGRTRTSVGRCEVVCFSPEHTGSFGTQSVTRARTVIEAWADRTAALSQLPGIEQIFPFENRGEAIGVTLPHPHGQIYAYPYVTPRTTRLLDSIDRTAPDLFQHILESEQASERVVFRGEHWTAFVPFAARWPLEVHLMPHRHVADFAETTEAERDELAPLYLRLLRGVDALYDTPTPYIAAWHQAPVHVGRDSVRLHLQLTSPRRAADKLKFLAGSEAAMWAWAAEVTPEQGAARIREAIAKADAAHGDALRTAHTEHTAHTTDTTDTAHTADTADTADTAADTADEASA</sequence>
<dbReference type="InterPro" id="IPR001937">
    <property type="entry name" value="GalP_UDPtransf1"/>
</dbReference>
<dbReference type="Gene3D" id="3.30.428.10">
    <property type="entry name" value="HIT-like"/>
    <property type="match status" value="2"/>
</dbReference>
<keyword evidence="9 14" id="KW-0479">Metal-binding</keyword>
<evidence type="ECO:0000256" key="10">
    <source>
        <dbReference type="ARBA" id="ARBA00022833"/>
    </source>
</evidence>
<dbReference type="GO" id="GO:0005737">
    <property type="term" value="C:cytoplasm"/>
    <property type="evidence" value="ECO:0007669"/>
    <property type="project" value="TreeGrafter"/>
</dbReference>
<evidence type="ECO:0000256" key="13">
    <source>
        <dbReference type="NCBIfam" id="TIGR00209"/>
    </source>
</evidence>
<name>A0A0F0KSG8_9MICO</name>
<evidence type="ECO:0000313" key="18">
    <source>
        <dbReference type="EMBL" id="KJL23075.1"/>
    </source>
</evidence>
<evidence type="ECO:0000256" key="6">
    <source>
        <dbReference type="ARBA" id="ARBA00016340"/>
    </source>
</evidence>
<feature type="region of interest" description="Disordered" evidence="15">
    <location>
        <begin position="443"/>
        <end position="479"/>
    </location>
</feature>
<evidence type="ECO:0000313" key="19">
    <source>
        <dbReference type="Proteomes" id="UP000033572"/>
    </source>
</evidence>
<evidence type="ECO:0000256" key="12">
    <source>
        <dbReference type="ARBA" id="ARBA00023277"/>
    </source>
</evidence>
<protein>
    <recommendedName>
        <fullName evidence="6 13">Galactose-1-phosphate uridylyltransferase</fullName>
        <ecNumber evidence="5 13">2.7.7.12</ecNumber>
    </recommendedName>
</protein>
<comment type="similarity">
    <text evidence="4 14">Belongs to the galactose-1-phosphate uridylyltransferase type 1 family.</text>
</comment>
<keyword evidence="19" id="KW-1185">Reference proteome</keyword>
<evidence type="ECO:0000256" key="9">
    <source>
        <dbReference type="ARBA" id="ARBA00022723"/>
    </source>
</evidence>
<dbReference type="PATRIC" id="fig|104336.4.peg.1278"/>
<evidence type="ECO:0000259" key="17">
    <source>
        <dbReference type="Pfam" id="PF02744"/>
    </source>
</evidence>
<dbReference type="PROSITE" id="PS00117">
    <property type="entry name" value="GAL_P_UDP_TRANSF_I"/>
    <property type="match status" value="1"/>
</dbReference>
<dbReference type="GO" id="GO:0033499">
    <property type="term" value="P:galactose catabolic process via UDP-galactose, Leloir pathway"/>
    <property type="evidence" value="ECO:0007669"/>
    <property type="project" value="TreeGrafter"/>
</dbReference>
<proteinExistence type="inferred from homology"/>
<evidence type="ECO:0000256" key="3">
    <source>
        <dbReference type="ARBA" id="ARBA00004947"/>
    </source>
</evidence>
<evidence type="ECO:0000256" key="5">
    <source>
        <dbReference type="ARBA" id="ARBA00012384"/>
    </source>
</evidence>
<keyword evidence="10" id="KW-0862">Zinc</keyword>
<dbReference type="PANTHER" id="PTHR11943">
    <property type="entry name" value="GALACTOSE-1-PHOSPHATE URIDYLYLTRANSFERASE"/>
    <property type="match status" value="1"/>
</dbReference>
<feature type="domain" description="Galactose-1-phosphate uridyl transferase N-terminal" evidence="16">
    <location>
        <begin position="104"/>
        <end position="271"/>
    </location>
</feature>
<comment type="cofactor">
    <cofactor evidence="2">
        <name>Zn(2+)</name>
        <dbReference type="ChEBI" id="CHEBI:29105"/>
    </cofactor>
</comment>
<feature type="region of interest" description="Disordered" evidence="15">
    <location>
        <begin position="1"/>
        <end position="26"/>
    </location>
</feature>
<evidence type="ECO:0000256" key="2">
    <source>
        <dbReference type="ARBA" id="ARBA00001947"/>
    </source>
</evidence>
<keyword evidence="8 14" id="KW-0548">Nucleotidyltransferase</keyword>
<dbReference type="Proteomes" id="UP000033572">
    <property type="component" value="Unassembled WGS sequence"/>
</dbReference>
<dbReference type="SUPFAM" id="SSF54197">
    <property type="entry name" value="HIT-like"/>
    <property type="match status" value="2"/>
</dbReference>
<keyword evidence="11 14" id="KW-0299">Galactose metabolism</keyword>
<dbReference type="UniPathway" id="UPA00214"/>
<dbReference type="NCBIfam" id="TIGR00209">
    <property type="entry name" value="galT_1"/>
    <property type="match status" value="1"/>
</dbReference>
<dbReference type="InterPro" id="IPR005849">
    <property type="entry name" value="GalP_Utransf_N"/>
</dbReference>
<dbReference type="InterPro" id="IPR019779">
    <property type="entry name" value="GalP_UDPtransf1_His-AS"/>
</dbReference>
<evidence type="ECO:0000256" key="11">
    <source>
        <dbReference type="ARBA" id="ARBA00023144"/>
    </source>
</evidence>
<dbReference type="EC" id="2.7.7.12" evidence="5 13"/>
<evidence type="ECO:0000256" key="4">
    <source>
        <dbReference type="ARBA" id="ARBA00010951"/>
    </source>
</evidence>
<dbReference type="Pfam" id="PF01087">
    <property type="entry name" value="GalP_UDP_transf"/>
    <property type="match status" value="1"/>
</dbReference>
<comment type="caution">
    <text evidence="18">The sequence shown here is derived from an EMBL/GenBank/DDBJ whole genome shotgun (WGS) entry which is preliminary data.</text>
</comment>
<evidence type="ECO:0000256" key="1">
    <source>
        <dbReference type="ARBA" id="ARBA00001107"/>
    </source>
</evidence>
<dbReference type="PANTHER" id="PTHR11943:SF1">
    <property type="entry name" value="GALACTOSE-1-PHOSPHATE URIDYLYLTRANSFERASE"/>
    <property type="match status" value="1"/>
</dbReference>
<keyword evidence="12 14" id="KW-0119">Carbohydrate metabolism</keyword>
<gene>
    <name evidence="18" type="primary">galT</name>
    <name evidence="18" type="ORF">RN50_01246</name>
</gene>
<accession>A0A0F0KSG8</accession>